<dbReference type="SMART" id="SM00388">
    <property type="entry name" value="HisKA"/>
    <property type="match status" value="1"/>
</dbReference>
<comment type="catalytic activity">
    <reaction evidence="1">
        <text>ATP + protein L-histidine = ADP + protein N-phospho-L-histidine.</text>
        <dbReference type="EC" id="2.7.13.3"/>
    </reaction>
</comment>
<evidence type="ECO:0000256" key="6">
    <source>
        <dbReference type="ARBA" id="ARBA00022679"/>
    </source>
</evidence>
<keyword evidence="6" id="KW-0808">Transferase</keyword>
<dbReference type="InterPro" id="IPR003661">
    <property type="entry name" value="HisK_dim/P_dom"/>
</dbReference>
<dbReference type="Pfam" id="PF02518">
    <property type="entry name" value="HATPase_c"/>
    <property type="match status" value="1"/>
</dbReference>
<dbReference type="GO" id="GO:0006355">
    <property type="term" value="P:regulation of DNA-templated transcription"/>
    <property type="evidence" value="ECO:0007669"/>
    <property type="project" value="InterPro"/>
</dbReference>
<evidence type="ECO:0000256" key="1">
    <source>
        <dbReference type="ARBA" id="ARBA00000085"/>
    </source>
</evidence>
<evidence type="ECO:0000256" key="9">
    <source>
        <dbReference type="ARBA" id="ARBA00023136"/>
    </source>
</evidence>
<evidence type="ECO:0000256" key="3">
    <source>
        <dbReference type="ARBA" id="ARBA00004236"/>
    </source>
</evidence>
<dbReference type="Pfam" id="PF00989">
    <property type="entry name" value="PAS"/>
    <property type="match status" value="1"/>
</dbReference>
<dbReference type="EC" id="2.7.13.3" evidence="4"/>
<dbReference type="InParanoid" id="A0A420XUG7"/>
<dbReference type="RefSeq" id="WP_183061668.1">
    <property type="nucleotide sequence ID" value="NZ_RBWV01000009.1"/>
</dbReference>
<dbReference type="InterPro" id="IPR050736">
    <property type="entry name" value="Sensor_HK_Regulatory"/>
</dbReference>
<comment type="subcellular location">
    <subcellularLocation>
        <location evidence="3">Cell membrane</location>
    </subcellularLocation>
</comment>
<gene>
    <name evidence="12" type="ORF">CLV35_0909</name>
</gene>
<comment type="caution">
    <text evidence="12">The sequence shown here is derived from an EMBL/GenBank/DDBJ whole genome shotgun (WGS) entry which is preliminary data.</text>
</comment>
<evidence type="ECO:0000259" key="11">
    <source>
        <dbReference type="PROSITE" id="PS50112"/>
    </source>
</evidence>
<dbReference type="SUPFAM" id="SSF55785">
    <property type="entry name" value="PYP-like sensor domain (PAS domain)"/>
    <property type="match status" value="1"/>
</dbReference>
<keyword evidence="9" id="KW-0472">Membrane</keyword>
<keyword evidence="5" id="KW-0597">Phosphoprotein</keyword>
<dbReference type="SUPFAM" id="SSF47384">
    <property type="entry name" value="Homodimeric domain of signal transducing histidine kinase"/>
    <property type="match status" value="1"/>
</dbReference>
<dbReference type="FunFam" id="3.30.565.10:FF:000006">
    <property type="entry name" value="Sensor histidine kinase WalK"/>
    <property type="match status" value="1"/>
</dbReference>
<evidence type="ECO:0000259" key="10">
    <source>
        <dbReference type="PROSITE" id="PS50109"/>
    </source>
</evidence>
<dbReference type="Pfam" id="PF00512">
    <property type="entry name" value="HisKA"/>
    <property type="match status" value="1"/>
</dbReference>
<evidence type="ECO:0000256" key="5">
    <source>
        <dbReference type="ARBA" id="ARBA00022553"/>
    </source>
</evidence>
<dbReference type="CDD" id="cd00130">
    <property type="entry name" value="PAS"/>
    <property type="match status" value="1"/>
</dbReference>
<accession>A0A420XUG7</accession>
<proteinExistence type="predicted"/>
<keyword evidence="13" id="KW-1185">Reference proteome</keyword>
<dbReference type="FunFam" id="1.10.287.130:FF:000001">
    <property type="entry name" value="Two-component sensor histidine kinase"/>
    <property type="match status" value="1"/>
</dbReference>
<dbReference type="Gene3D" id="3.30.565.10">
    <property type="entry name" value="Histidine kinase-like ATPase, C-terminal domain"/>
    <property type="match status" value="1"/>
</dbReference>
<dbReference type="InterPro" id="IPR036890">
    <property type="entry name" value="HATPase_C_sf"/>
</dbReference>
<dbReference type="InterPro" id="IPR004358">
    <property type="entry name" value="Sig_transdc_His_kin-like_C"/>
</dbReference>
<feature type="domain" description="PAS" evidence="11">
    <location>
        <begin position="212"/>
        <end position="266"/>
    </location>
</feature>
<dbReference type="SMART" id="SM00091">
    <property type="entry name" value="PAS"/>
    <property type="match status" value="1"/>
</dbReference>
<dbReference type="Gene3D" id="3.30.450.20">
    <property type="entry name" value="PAS domain"/>
    <property type="match status" value="1"/>
</dbReference>
<dbReference type="PROSITE" id="PS50112">
    <property type="entry name" value="PAS"/>
    <property type="match status" value="1"/>
</dbReference>
<dbReference type="PROSITE" id="PS50109">
    <property type="entry name" value="HIS_KIN"/>
    <property type="match status" value="1"/>
</dbReference>
<comment type="cofactor">
    <cofactor evidence="2">
        <name>a divalent metal cation</name>
        <dbReference type="ChEBI" id="CHEBI:60240"/>
    </cofactor>
</comment>
<dbReference type="InterPro" id="IPR013767">
    <property type="entry name" value="PAS_fold"/>
</dbReference>
<dbReference type="SUPFAM" id="SSF55874">
    <property type="entry name" value="ATPase domain of HSP90 chaperone/DNA topoisomerase II/histidine kinase"/>
    <property type="match status" value="1"/>
</dbReference>
<dbReference type="CDD" id="cd00082">
    <property type="entry name" value="HisKA"/>
    <property type="match status" value="1"/>
</dbReference>
<keyword evidence="8" id="KW-0902">Two-component regulatory system</keyword>
<dbReference type="EMBL" id="RBWV01000009">
    <property type="protein sequence ID" value="RKS80474.1"/>
    <property type="molecule type" value="Genomic_DNA"/>
</dbReference>
<dbReference type="GO" id="GO:0005886">
    <property type="term" value="C:plasma membrane"/>
    <property type="evidence" value="ECO:0007669"/>
    <property type="project" value="UniProtKB-SubCell"/>
</dbReference>
<evidence type="ECO:0000313" key="12">
    <source>
        <dbReference type="EMBL" id="RKS80474.1"/>
    </source>
</evidence>
<evidence type="ECO:0000256" key="4">
    <source>
        <dbReference type="ARBA" id="ARBA00012438"/>
    </source>
</evidence>
<name>A0A420XUG7_9ACTN</name>
<dbReference type="InterPro" id="IPR005467">
    <property type="entry name" value="His_kinase_dom"/>
</dbReference>
<dbReference type="Gene3D" id="1.10.287.130">
    <property type="match status" value="1"/>
</dbReference>
<dbReference type="InterPro" id="IPR003594">
    <property type="entry name" value="HATPase_dom"/>
</dbReference>
<sequence length="588" mass="61006">MVRLAALVCAAPHAALLARRDDGSYAVLASTGTAPSAGAAQVEVPLAPVAGLPGAALVVTTPAPPELSGPALELLAVQAHQLLCERRAAAASAVLREVLAAAASARTPAEALECALGAVCTFAGWPAGTAYLVDQGSGDDRAVASWASGEPAAGPLRSVPVLEGGTQVGRLELSTGAATPPDAELDGLLAQVGVALGRVVERQRAAAELAHREERLRRMVDSAGVAFFSADAAGRITAWNVPAQELFGWPVDQALGSALADVLLLPGLAADGVQGWLASRTSVPADEPVIAAARHRDGSPTPVEMVAWATGEGPRVELNAFVRDITHRHEVERLVQADLERKERLVEELRGVDRFANDVVTTVSHEFRTPLTSMLGYLELLCDDSSALAPLHQEALSAVHRNSHRLKRLVDNLVTVSRLDAGEAARVSTDVDLSATVAELVEEQAAAALAKGVLLSAHVDPHVGVEGDNDLLDRLVSNLVGNGLKFTPAGGSVRVSLRREGAWALLQVRDTGIGIALEEQEAVFQRFYRAADAEARAIQGSGIGLAIVREVAAAHEGSVTLVSQPGAGTTVTVRLPLVPAMAGTAAEQ</sequence>
<organism evidence="12 13">
    <name type="scientific">Motilibacter peucedani</name>
    <dbReference type="NCBI Taxonomy" id="598650"/>
    <lineage>
        <taxon>Bacteria</taxon>
        <taxon>Bacillati</taxon>
        <taxon>Actinomycetota</taxon>
        <taxon>Actinomycetes</taxon>
        <taxon>Motilibacterales</taxon>
        <taxon>Motilibacteraceae</taxon>
        <taxon>Motilibacter</taxon>
    </lineage>
</organism>
<reference evidence="12 13" key="1">
    <citation type="submission" date="2018-10" db="EMBL/GenBank/DDBJ databases">
        <title>Genomic Encyclopedia of Archaeal and Bacterial Type Strains, Phase II (KMG-II): from individual species to whole genera.</title>
        <authorList>
            <person name="Goeker M."/>
        </authorList>
    </citation>
    <scope>NUCLEOTIDE SEQUENCE [LARGE SCALE GENOMIC DNA]</scope>
    <source>
        <strain evidence="12 13">RP-AC37</strain>
    </source>
</reference>
<evidence type="ECO:0000256" key="8">
    <source>
        <dbReference type="ARBA" id="ARBA00023012"/>
    </source>
</evidence>
<dbReference type="PANTHER" id="PTHR43711:SF1">
    <property type="entry name" value="HISTIDINE KINASE 1"/>
    <property type="match status" value="1"/>
</dbReference>
<dbReference type="GO" id="GO:0005509">
    <property type="term" value="F:calcium ion binding"/>
    <property type="evidence" value="ECO:0007669"/>
    <property type="project" value="UniProtKB-ARBA"/>
</dbReference>
<evidence type="ECO:0000313" key="13">
    <source>
        <dbReference type="Proteomes" id="UP000281955"/>
    </source>
</evidence>
<dbReference type="InterPro" id="IPR035965">
    <property type="entry name" value="PAS-like_dom_sf"/>
</dbReference>
<evidence type="ECO:0000256" key="2">
    <source>
        <dbReference type="ARBA" id="ARBA00001968"/>
    </source>
</evidence>
<dbReference type="PANTHER" id="PTHR43711">
    <property type="entry name" value="TWO-COMPONENT HISTIDINE KINASE"/>
    <property type="match status" value="1"/>
</dbReference>
<dbReference type="InterPro" id="IPR036097">
    <property type="entry name" value="HisK_dim/P_sf"/>
</dbReference>
<dbReference type="AlphaFoldDB" id="A0A420XUG7"/>
<dbReference type="SMART" id="SM00387">
    <property type="entry name" value="HATPase_c"/>
    <property type="match status" value="1"/>
</dbReference>
<keyword evidence="7" id="KW-0418">Kinase</keyword>
<feature type="domain" description="Histidine kinase" evidence="10">
    <location>
        <begin position="362"/>
        <end position="579"/>
    </location>
</feature>
<dbReference type="InterPro" id="IPR000014">
    <property type="entry name" value="PAS"/>
</dbReference>
<dbReference type="Proteomes" id="UP000281955">
    <property type="component" value="Unassembled WGS sequence"/>
</dbReference>
<evidence type="ECO:0000256" key="7">
    <source>
        <dbReference type="ARBA" id="ARBA00022777"/>
    </source>
</evidence>
<protein>
    <recommendedName>
        <fullName evidence="4">histidine kinase</fullName>
        <ecNumber evidence="4">2.7.13.3</ecNumber>
    </recommendedName>
</protein>
<dbReference type="NCBIfam" id="TIGR00229">
    <property type="entry name" value="sensory_box"/>
    <property type="match status" value="1"/>
</dbReference>
<dbReference type="GO" id="GO:0000155">
    <property type="term" value="F:phosphorelay sensor kinase activity"/>
    <property type="evidence" value="ECO:0007669"/>
    <property type="project" value="InterPro"/>
</dbReference>
<dbReference type="PRINTS" id="PR00344">
    <property type="entry name" value="BCTRLSENSOR"/>
</dbReference>